<keyword evidence="3" id="KW-1185">Reference proteome</keyword>
<dbReference type="AlphaFoldDB" id="A0A8X6JLR8"/>
<dbReference type="PROSITE" id="PS50144">
    <property type="entry name" value="MATH"/>
    <property type="match status" value="1"/>
</dbReference>
<dbReference type="Pfam" id="PF22486">
    <property type="entry name" value="MATH_2"/>
    <property type="match status" value="1"/>
</dbReference>
<evidence type="ECO:0000259" key="1">
    <source>
        <dbReference type="PROSITE" id="PS50144"/>
    </source>
</evidence>
<feature type="domain" description="MATH" evidence="1">
    <location>
        <begin position="11"/>
        <end position="139"/>
    </location>
</feature>
<dbReference type="CDD" id="cd00121">
    <property type="entry name" value="MATH"/>
    <property type="match status" value="1"/>
</dbReference>
<dbReference type="InterPro" id="IPR008974">
    <property type="entry name" value="TRAF-like"/>
</dbReference>
<dbReference type="EMBL" id="BMAO01029251">
    <property type="protein sequence ID" value="GFR30518.1"/>
    <property type="molecule type" value="Genomic_DNA"/>
</dbReference>
<dbReference type="Gene3D" id="2.60.210.10">
    <property type="entry name" value="Apoptosis, Tumor Necrosis Factor Receptor Associated Protein 2, Chain A"/>
    <property type="match status" value="1"/>
</dbReference>
<proteinExistence type="predicted"/>
<evidence type="ECO:0000313" key="2">
    <source>
        <dbReference type="EMBL" id="GFR30518.1"/>
    </source>
</evidence>
<comment type="caution">
    <text evidence="2">The sequence shown here is derived from an EMBL/GenBank/DDBJ whole genome shotgun (WGS) entry which is preliminary data.</text>
</comment>
<protein>
    <submittedName>
        <fullName evidence="2">TD and POZ domain-containing protein 1</fullName>
    </submittedName>
</protein>
<accession>A0A8X6JLR8</accession>
<dbReference type="InterPro" id="IPR002083">
    <property type="entry name" value="MATH/TRAF_dom"/>
</dbReference>
<dbReference type="SUPFAM" id="SSF49599">
    <property type="entry name" value="TRAF domain-like"/>
    <property type="match status" value="1"/>
</dbReference>
<evidence type="ECO:0000313" key="3">
    <source>
        <dbReference type="Proteomes" id="UP000887116"/>
    </source>
</evidence>
<name>A0A8X6JLR8_TRICU</name>
<dbReference type="Proteomes" id="UP000887116">
    <property type="component" value="Unassembled WGS sequence"/>
</dbReference>
<reference evidence="2" key="1">
    <citation type="submission" date="2020-07" db="EMBL/GenBank/DDBJ databases">
        <title>Multicomponent nature underlies the extraordinary mechanical properties of spider dragline silk.</title>
        <authorList>
            <person name="Kono N."/>
            <person name="Nakamura H."/>
            <person name="Mori M."/>
            <person name="Yoshida Y."/>
            <person name="Ohtoshi R."/>
            <person name="Malay A.D."/>
            <person name="Moran D.A.P."/>
            <person name="Tomita M."/>
            <person name="Numata K."/>
            <person name="Arakawa K."/>
        </authorList>
    </citation>
    <scope>NUCLEOTIDE SEQUENCE</scope>
</reference>
<gene>
    <name evidence="2" type="primary">Tdpoz1_36</name>
    <name evidence="2" type="ORF">TNCT_608151</name>
</gene>
<organism evidence="2 3">
    <name type="scientific">Trichonephila clavata</name>
    <name type="common">Joro spider</name>
    <name type="synonym">Nephila clavata</name>
    <dbReference type="NCBI Taxonomy" id="2740835"/>
    <lineage>
        <taxon>Eukaryota</taxon>
        <taxon>Metazoa</taxon>
        <taxon>Ecdysozoa</taxon>
        <taxon>Arthropoda</taxon>
        <taxon>Chelicerata</taxon>
        <taxon>Arachnida</taxon>
        <taxon>Araneae</taxon>
        <taxon>Araneomorphae</taxon>
        <taxon>Entelegynae</taxon>
        <taxon>Araneoidea</taxon>
        <taxon>Nephilidae</taxon>
        <taxon>Trichonephila</taxon>
    </lineage>
</organism>
<sequence>MATPNYDIKSTCNFLWNIQNVNFLCLKTSQKIESPVFVVDVLENTERAMHLYPRGYSSADMIEFYLHRKDDGSSTDDIDVYFELAFLSESGKTLCSSQSAKLRFSKGSSWGFDSFEKQTTVYSSREYLPYNILIAQCKMWRCDEKVGVEKYLMAESYVAVQRRSFQWNIEKFSTIGCNDQRHSVIRSITNEVLAIFYLNLTGKKVGEEKVEIGIHVLDPDAKSLLFKTFAKNNQGYFRNCGEKEFPCDGGKKKATLTLTLSKNELQNTDSARHIYLRNGVLILHCECFFSTKIVSETIGTIDFGIGSLDTAPPFP</sequence>